<keyword evidence="4" id="KW-1185">Reference proteome</keyword>
<feature type="compositionally biased region" description="Polar residues" evidence="2">
    <location>
        <begin position="1"/>
        <end position="22"/>
    </location>
</feature>
<keyword evidence="1" id="KW-0175">Coiled coil</keyword>
<proteinExistence type="predicted"/>
<organism evidence="3 4">
    <name type="scientific">Phytophthora cactorum</name>
    <dbReference type="NCBI Taxonomy" id="29920"/>
    <lineage>
        <taxon>Eukaryota</taxon>
        <taxon>Sar</taxon>
        <taxon>Stramenopiles</taxon>
        <taxon>Oomycota</taxon>
        <taxon>Peronosporomycetes</taxon>
        <taxon>Peronosporales</taxon>
        <taxon>Peronosporaceae</taxon>
        <taxon>Phytophthora</taxon>
    </lineage>
</organism>
<sequence>MVAGATASSSFGNGGTAQSNNRPFRGISKEDDSRTQDGVPLCGRCGYKRYGRATRGRARMRCMQCEQMGHIRYECESDAGSGYGGDRRREEGDGGATPSSCQTVGSVGDHTVGTDKEEKVIAEVNEVEEVGAKEVEVEDVCSLSVVQESVPEEKTDVMVIDAAEEKVGKEVFEVDKEAPVSTTFCEMAENTVDAKVVADPKVVETSKTVVVRSKVPVPKVKVLKSILKKSGGKSARVAVSISYRTNKIEIGESVSTVAEEVVTVPVKKAAQESDCKTVDDPEGSKYAPLFTDKELAAMEACEPGQESTVLAGVKDTVEKDEYDKELEDRLYPLYEVELKRRMKNIAEAKKEPSIEDMSEYLGIPEGFSLTLEKASEAKKANRDFHQAAADSAGSLDEVDCADSDDSDKESDSEEALITVDEAAVEQRVCQYRGRRVIRGETMRGIAREAVYRMLKEAKDDVAETENATKNVETVSIPPLRDKVPDLSLERLRQFADREAVERELLKDLWMLLERWSRRRCRRRSALCFHCSSLYVESAENVGEVKFHPECDEDVPHYVQVVKAERPPPDPPPKTGLMNVAAVNLPDGFGVRDYDEDEMFEIPGVVKGGRRVVSSVVSLRRCLPLEPYDDYVRSSSGHRLRIRGWIRLPVRLGSVEITLKSLVADKLHDDAVLGVDDLGAFGAVIDVAERRMTLKGTGETLELGVPVKHKSFMATVMVEGSLGFPPTLCVARSLGTVEDSMVIVEVCNASTEEYWVLKGTVVTSTSVIPESAFGFEKSSASTAKATDTAVKVEVAPEIVSTVTEIKDEGLGEKESDLSEEQTLLFQSELDSFRDMVVESSKKAGWTELLRFGIDTGNSPPIKQQPYRVSLAEGEVMEAEISQYLDLELIRPSNSA</sequence>
<dbReference type="EMBL" id="MJFZ01000163">
    <property type="protein sequence ID" value="RAW35622.1"/>
    <property type="molecule type" value="Genomic_DNA"/>
</dbReference>
<dbReference type="AlphaFoldDB" id="A0A329SJ87"/>
<evidence type="ECO:0008006" key="5">
    <source>
        <dbReference type="Google" id="ProtNLM"/>
    </source>
</evidence>
<feature type="region of interest" description="Disordered" evidence="2">
    <location>
        <begin position="76"/>
        <end position="115"/>
    </location>
</feature>
<dbReference type="OrthoDB" id="143743at2759"/>
<feature type="region of interest" description="Disordered" evidence="2">
    <location>
        <begin position="1"/>
        <end position="37"/>
    </location>
</feature>
<evidence type="ECO:0000256" key="2">
    <source>
        <dbReference type="SAM" id="MobiDB-lite"/>
    </source>
</evidence>
<evidence type="ECO:0000256" key="1">
    <source>
        <dbReference type="SAM" id="Coils"/>
    </source>
</evidence>
<name>A0A329SJ87_9STRA</name>
<feature type="compositionally biased region" description="Acidic residues" evidence="2">
    <location>
        <begin position="396"/>
        <end position="414"/>
    </location>
</feature>
<feature type="coiled-coil region" evidence="1">
    <location>
        <begin position="447"/>
        <end position="474"/>
    </location>
</feature>
<comment type="caution">
    <text evidence="3">The sequence shown here is derived from an EMBL/GenBank/DDBJ whole genome shotgun (WGS) entry which is preliminary data.</text>
</comment>
<dbReference type="VEuPathDB" id="FungiDB:PC110_g8085"/>
<dbReference type="Proteomes" id="UP000251314">
    <property type="component" value="Unassembled WGS sequence"/>
</dbReference>
<evidence type="ECO:0000313" key="4">
    <source>
        <dbReference type="Proteomes" id="UP000251314"/>
    </source>
</evidence>
<protein>
    <recommendedName>
        <fullName evidence="5">CCHC-type domain-containing protein</fullName>
    </recommendedName>
</protein>
<reference evidence="3 4" key="1">
    <citation type="submission" date="2018-01" db="EMBL/GenBank/DDBJ databases">
        <title>Draft genome of the strawberry crown rot pathogen Phytophthora cactorum.</title>
        <authorList>
            <person name="Armitage A.D."/>
            <person name="Lysoe E."/>
            <person name="Nellist C.F."/>
            <person name="Harrison R.J."/>
            <person name="Brurberg M.B."/>
        </authorList>
    </citation>
    <scope>NUCLEOTIDE SEQUENCE [LARGE SCALE GENOMIC DNA]</scope>
    <source>
        <strain evidence="3 4">10300</strain>
    </source>
</reference>
<gene>
    <name evidence="3" type="ORF">PC110_g8085</name>
</gene>
<accession>A0A329SJ87</accession>
<feature type="region of interest" description="Disordered" evidence="2">
    <location>
        <begin position="382"/>
        <end position="417"/>
    </location>
</feature>
<evidence type="ECO:0000313" key="3">
    <source>
        <dbReference type="EMBL" id="RAW35622.1"/>
    </source>
</evidence>